<sequence>PERPDRRTREVQAESVAYAVCQHYGLDTSDYSFGYIAGWSSGKELAELKGSLETIRSTAANLIDTIDGHFAEIQKAQDKEQTTEQAQPAQEAAKQPETKAAAPELPEETAPVQEKEAQPEQAAPAAPYYTINEAAAKRAKDMNSFSDYKQGSATAEYRHYVDEAVQTCRKAETAGRPDVP</sequence>
<gene>
    <name evidence="2" type="ORF">LEA_08179</name>
</gene>
<dbReference type="EMBL" id="AJWY01005428">
    <property type="protein sequence ID" value="EKC69647.1"/>
    <property type="molecule type" value="Genomic_DNA"/>
</dbReference>
<comment type="caution">
    <text evidence="2">The sequence shown here is derived from an EMBL/GenBank/DDBJ whole genome shotgun (WGS) entry which is preliminary data.</text>
</comment>
<accession>K1T913</accession>
<dbReference type="AlphaFoldDB" id="K1T913"/>
<name>K1T913_9ZZZZ</name>
<feature type="compositionally biased region" description="Low complexity" evidence="1">
    <location>
        <begin position="83"/>
        <end position="112"/>
    </location>
</feature>
<reference evidence="2" key="1">
    <citation type="journal article" date="2013" name="Environ. Microbiol.">
        <title>Microbiota from the distal guts of lean and obese adolescents exhibit partial functional redundancy besides clear differences in community structure.</title>
        <authorList>
            <person name="Ferrer M."/>
            <person name="Ruiz A."/>
            <person name="Lanza F."/>
            <person name="Haange S.B."/>
            <person name="Oberbach A."/>
            <person name="Till H."/>
            <person name="Bargiela R."/>
            <person name="Campoy C."/>
            <person name="Segura M.T."/>
            <person name="Richter M."/>
            <person name="von Bergen M."/>
            <person name="Seifert J."/>
            <person name="Suarez A."/>
        </authorList>
    </citation>
    <scope>NUCLEOTIDE SEQUENCE</scope>
</reference>
<protein>
    <submittedName>
        <fullName evidence="2">Uncharacterized protein</fullName>
    </submittedName>
</protein>
<organism evidence="2">
    <name type="scientific">human gut metagenome</name>
    <dbReference type="NCBI Taxonomy" id="408170"/>
    <lineage>
        <taxon>unclassified sequences</taxon>
        <taxon>metagenomes</taxon>
        <taxon>organismal metagenomes</taxon>
    </lineage>
</organism>
<proteinExistence type="predicted"/>
<feature type="non-terminal residue" evidence="2">
    <location>
        <position position="1"/>
    </location>
</feature>
<evidence type="ECO:0000256" key="1">
    <source>
        <dbReference type="SAM" id="MobiDB-lite"/>
    </source>
</evidence>
<evidence type="ECO:0000313" key="2">
    <source>
        <dbReference type="EMBL" id="EKC69647.1"/>
    </source>
</evidence>
<feature type="region of interest" description="Disordered" evidence="1">
    <location>
        <begin position="74"/>
        <end position="129"/>
    </location>
</feature>